<feature type="transmembrane region" description="Helical" evidence="8">
    <location>
        <begin position="43"/>
        <end position="60"/>
    </location>
</feature>
<dbReference type="PANTHER" id="PTHR43124:SF3">
    <property type="entry name" value="CHLORAMPHENICOL EFFLUX PUMP RV0191"/>
    <property type="match status" value="1"/>
</dbReference>
<sequence>MNLTSLLILGALSAFGPLAIDFYLPGFPSIAQAFGTDEAHVQVTLSAYFLGLSIGQLVYGPVADRFGRRRPLLFGIVLFTLASVACGLAPSLPWLIGARFLQALGGCAGMVLARAIVTDKCDTIGAAKAFSQLMLVMGLAPILAPILGGLLVNTTGWRWIFFCLALFSGLSLAAVALGLPESLPAHHPRHPLSGALRRYASLLADGVFVGNALTGGVAMAGMFAYIAGAAFVIITLYGVPAEHFGWVFGTNAAGFVLVAQVNARLLARFGPAPILARAIAVHAAGGVALVLVALAHPAQLWPLLLPLFVCVASLGCIIPNASACAMNGQGHRAGSASALLGCLQFCIASFTSWLVGAFANGTAVPMAAIIALCALCAAGLCKATQAHARRRAVAAPGPAASFRD</sequence>
<comment type="similarity">
    <text evidence="2 8">Belongs to the major facilitator superfamily. Bcr/CmlA family.</text>
</comment>
<dbReference type="PROSITE" id="PS50850">
    <property type="entry name" value="MFS"/>
    <property type="match status" value="1"/>
</dbReference>
<keyword evidence="11" id="KW-1185">Reference proteome</keyword>
<feature type="transmembrane region" description="Helical" evidence="8">
    <location>
        <begin position="333"/>
        <end position="356"/>
    </location>
</feature>
<dbReference type="InterPro" id="IPR020846">
    <property type="entry name" value="MFS_dom"/>
</dbReference>
<dbReference type="SUPFAM" id="SSF103473">
    <property type="entry name" value="MFS general substrate transporter"/>
    <property type="match status" value="1"/>
</dbReference>
<evidence type="ECO:0000256" key="3">
    <source>
        <dbReference type="ARBA" id="ARBA00022448"/>
    </source>
</evidence>
<feature type="transmembrane region" description="Helical" evidence="8">
    <location>
        <begin position="72"/>
        <end position="90"/>
    </location>
</feature>
<feature type="transmembrane region" description="Helical" evidence="8">
    <location>
        <begin position="96"/>
        <end position="117"/>
    </location>
</feature>
<feature type="transmembrane region" description="Helical" evidence="8">
    <location>
        <begin position="300"/>
        <end position="321"/>
    </location>
</feature>
<keyword evidence="7 8" id="KW-0472">Membrane</keyword>
<dbReference type="Pfam" id="PF07690">
    <property type="entry name" value="MFS_1"/>
    <property type="match status" value="1"/>
</dbReference>
<evidence type="ECO:0000313" key="11">
    <source>
        <dbReference type="Proteomes" id="UP000805841"/>
    </source>
</evidence>
<dbReference type="RefSeq" id="WP_190424825.1">
    <property type="nucleotide sequence ID" value="NZ_JAAOCA010000036.1"/>
</dbReference>
<dbReference type="Gene3D" id="1.20.1720.10">
    <property type="entry name" value="Multidrug resistance protein D"/>
    <property type="match status" value="1"/>
</dbReference>
<gene>
    <name evidence="10" type="ORF">HAQ05_22695</name>
</gene>
<reference evidence="10 11" key="1">
    <citation type="journal article" date="2020" name="Insects">
        <title>Bacteria Belonging to Pseudomonas typographi sp. nov. from the Bark Beetle Ips typographus Have Genomic Potential to Aid in the Host Ecology.</title>
        <authorList>
            <person name="Peral-Aranega E."/>
            <person name="Saati-Santamaria Z."/>
            <person name="Kolarik M."/>
            <person name="Rivas R."/>
            <person name="Garcia-Fraile P."/>
        </authorList>
    </citation>
    <scope>NUCLEOTIDE SEQUENCE [LARGE SCALE GENOMIC DNA]</scope>
    <source>
        <strain evidence="10 11">CA3A</strain>
    </source>
</reference>
<dbReference type="InterPro" id="IPR004812">
    <property type="entry name" value="Efflux_drug-R_Bcr/CmlA"/>
</dbReference>
<dbReference type="InterPro" id="IPR050189">
    <property type="entry name" value="MFS_Efflux_Transporters"/>
</dbReference>
<evidence type="ECO:0000256" key="2">
    <source>
        <dbReference type="ARBA" id="ARBA00006236"/>
    </source>
</evidence>
<name>A0ABR7Z7G8_9PSED</name>
<keyword evidence="3 8" id="KW-0813">Transport</keyword>
<feature type="domain" description="Major facilitator superfamily (MFS) profile" evidence="9">
    <location>
        <begin position="2"/>
        <end position="385"/>
    </location>
</feature>
<evidence type="ECO:0000256" key="5">
    <source>
        <dbReference type="ARBA" id="ARBA00022692"/>
    </source>
</evidence>
<comment type="caution">
    <text evidence="10">The sequence shown here is derived from an EMBL/GenBank/DDBJ whole genome shotgun (WGS) entry which is preliminary data.</text>
</comment>
<evidence type="ECO:0000256" key="6">
    <source>
        <dbReference type="ARBA" id="ARBA00022989"/>
    </source>
</evidence>
<evidence type="ECO:0000256" key="1">
    <source>
        <dbReference type="ARBA" id="ARBA00004651"/>
    </source>
</evidence>
<feature type="transmembrane region" description="Helical" evidence="8">
    <location>
        <begin position="129"/>
        <end position="151"/>
    </location>
</feature>
<evidence type="ECO:0000256" key="7">
    <source>
        <dbReference type="ARBA" id="ARBA00023136"/>
    </source>
</evidence>
<dbReference type="NCBIfam" id="TIGR00710">
    <property type="entry name" value="efflux_Bcr_CflA"/>
    <property type="match status" value="1"/>
</dbReference>
<feature type="transmembrane region" description="Helical" evidence="8">
    <location>
        <begin position="157"/>
        <end position="179"/>
    </location>
</feature>
<feature type="transmembrane region" description="Helical" evidence="8">
    <location>
        <begin position="243"/>
        <end position="262"/>
    </location>
</feature>
<evidence type="ECO:0000259" key="9">
    <source>
        <dbReference type="PROSITE" id="PS50850"/>
    </source>
</evidence>
<feature type="transmembrane region" description="Helical" evidence="8">
    <location>
        <begin position="274"/>
        <end position="294"/>
    </location>
</feature>
<evidence type="ECO:0000256" key="4">
    <source>
        <dbReference type="ARBA" id="ARBA00022475"/>
    </source>
</evidence>
<feature type="transmembrane region" description="Helical" evidence="8">
    <location>
        <begin position="362"/>
        <end position="381"/>
    </location>
</feature>
<organism evidence="10 11">
    <name type="scientific">Pseudomonas typographi</name>
    <dbReference type="NCBI Taxonomy" id="2715964"/>
    <lineage>
        <taxon>Bacteria</taxon>
        <taxon>Pseudomonadati</taxon>
        <taxon>Pseudomonadota</taxon>
        <taxon>Gammaproteobacteria</taxon>
        <taxon>Pseudomonadales</taxon>
        <taxon>Pseudomonadaceae</taxon>
        <taxon>Pseudomonas</taxon>
    </lineage>
</organism>
<dbReference type="PANTHER" id="PTHR43124">
    <property type="entry name" value="PURINE EFFLUX PUMP PBUE"/>
    <property type="match status" value="1"/>
</dbReference>
<dbReference type="InterPro" id="IPR011701">
    <property type="entry name" value="MFS"/>
</dbReference>
<proteinExistence type="inferred from homology"/>
<dbReference type="CDD" id="cd17320">
    <property type="entry name" value="MFS_MdfA_MDR_like"/>
    <property type="match status" value="1"/>
</dbReference>
<protein>
    <recommendedName>
        <fullName evidence="8">Bcr/CflA family efflux transporter</fullName>
    </recommendedName>
</protein>
<dbReference type="Proteomes" id="UP000805841">
    <property type="component" value="Unassembled WGS sequence"/>
</dbReference>
<keyword evidence="4" id="KW-1003">Cell membrane</keyword>
<comment type="caution">
    <text evidence="8">Lacks conserved residue(s) required for the propagation of feature annotation.</text>
</comment>
<keyword evidence="5 8" id="KW-0812">Transmembrane</keyword>
<keyword evidence="6 8" id="KW-1133">Transmembrane helix</keyword>
<comment type="subcellular location">
    <subcellularLocation>
        <location evidence="8">Cell inner membrane</location>
        <topology evidence="8">Multi-pass membrane protein</topology>
    </subcellularLocation>
    <subcellularLocation>
        <location evidence="1">Cell membrane</location>
        <topology evidence="1">Multi-pass membrane protein</topology>
    </subcellularLocation>
</comment>
<accession>A0ABR7Z7G8</accession>
<keyword evidence="8" id="KW-0997">Cell inner membrane</keyword>
<evidence type="ECO:0000256" key="8">
    <source>
        <dbReference type="RuleBase" id="RU365088"/>
    </source>
</evidence>
<dbReference type="EMBL" id="JAAOCA010000036">
    <property type="protein sequence ID" value="MBD1601490.1"/>
    <property type="molecule type" value="Genomic_DNA"/>
</dbReference>
<dbReference type="InterPro" id="IPR036259">
    <property type="entry name" value="MFS_trans_sf"/>
</dbReference>
<evidence type="ECO:0000313" key="10">
    <source>
        <dbReference type="EMBL" id="MBD1601490.1"/>
    </source>
</evidence>
<feature type="transmembrane region" description="Helical" evidence="8">
    <location>
        <begin position="207"/>
        <end position="237"/>
    </location>
</feature>